<feature type="region of interest" description="Disordered" evidence="1">
    <location>
        <begin position="1"/>
        <end position="25"/>
    </location>
</feature>
<comment type="caution">
    <text evidence="2">The sequence shown here is derived from an EMBL/GenBank/DDBJ whole genome shotgun (WGS) entry which is preliminary data.</text>
</comment>
<evidence type="ECO:0000313" key="3">
    <source>
        <dbReference type="Proteomes" id="UP001189429"/>
    </source>
</evidence>
<evidence type="ECO:0000256" key="1">
    <source>
        <dbReference type="SAM" id="MobiDB-lite"/>
    </source>
</evidence>
<sequence length="149" mass="16114">VMTGVAQMQGPLSSHDSGTEGKRSSTRISSTACFLGSQLREHRQEGQRCELLAARRRANRQRFLGADGAFVGECASGFCGTDCTRCTKSDRWKWTPAVVNALPDAHVPIATKPSAHCSEKNPLANDSDAHFLLDCPHVQMREPAGAADF</sequence>
<organism evidence="2 3">
    <name type="scientific">Prorocentrum cordatum</name>
    <dbReference type="NCBI Taxonomy" id="2364126"/>
    <lineage>
        <taxon>Eukaryota</taxon>
        <taxon>Sar</taxon>
        <taxon>Alveolata</taxon>
        <taxon>Dinophyceae</taxon>
        <taxon>Prorocentrales</taxon>
        <taxon>Prorocentraceae</taxon>
        <taxon>Prorocentrum</taxon>
    </lineage>
</organism>
<evidence type="ECO:0000313" key="2">
    <source>
        <dbReference type="EMBL" id="CAK0797296.1"/>
    </source>
</evidence>
<dbReference type="Proteomes" id="UP001189429">
    <property type="component" value="Unassembled WGS sequence"/>
</dbReference>
<name>A0ABN9PZ37_9DINO</name>
<reference evidence="2" key="1">
    <citation type="submission" date="2023-10" db="EMBL/GenBank/DDBJ databases">
        <authorList>
            <person name="Chen Y."/>
            <person name="Shah S."/>
            <person name="Dougan E. K."/>
            <person name="Thang M."/>
            <person name="Chan C."/>
        </authorList>
    </citation>
    <scope>NUCLEOTIDE SEQUENCE [LARGE SCALE GENOMIC DNA]</scope>
</reference>
<proteinExistence type="predicted"/>
<keyword evidence="3" id="KW-1185">Reference proteome</keyword>
<accession>A0ABN9PZ37</accession>
<protein>
    <submittedName>
        <fullName evidence="2">Uncharacterized protein</fullName>
    </submittedName>
</protein>
<feature type="non-terminal residue" evidence="2">
    <location>
        <position position="1"/>
    </location>
</feature>
<dbReference type="EMBL" id="CAUYUJ010001725">
    <property type="protein sequence ID" value="CAK0797296.1"/>
    <property type="molecule type" value="Genomic_DNA"/>
</dbReference>
<gene>
    <name evidence="2" type="ORF">PCOR1329_LOCUS6430</name>
</gene>